<organism evidence="9 10">
    <name type="scientific">Alloyangia pacifica</name>
    <dbReference type="NCBI Taxonomy" id="311180"/>
    <lineage>
        <taxon>Bacteria</taxon>
        <taxon>Pseudomonadati</taxon>
        <taxon>Pseudomonadota</taxon>
        <taxon>Alphaproteobacteria</taxon>
        <taxon>Rhodobacterales</taxon>
        <taxon>Roseobacteraceae</taxon>
        <taxon>Alloyangia</taxon>
    </lineage>
</organism>
<evidence type="ECO:0000256" key="3">
    <source>
        <dbReference type="ARBA" id="ARBA00022723"/>
    </source>
</evidence>
<dbReference type="InterPro" id="IPR009056">
    <property type="entry name" value="Cyt_c-like_dom"/>
</dbReference>
<dbReference type="GO" id="GO:0020037">
    <property type="term" value="F:heme binding"/>
    <property type="evidence" value="ECO:0007669"/>
    <property type="project" value="InterPro"/>
</dbReference>
<reference evidence="10" key="1">
    <citation type="submission" date="2016-10" db="EMBL/GenBank/DDBJ databases">
        <authorList>
            <person name="Varghese N."/>
            <person name="Submissions S."/>
        </authorList>
    </citation>
    <scope>NUCLEOTIDE SEQUENCE [LARGE SCALE GENOMIC DNA]</scope>
    <source>
        <strain evidence="10">DSM 26894</strain>
    </source>
</reference>
<dbReference type="OrthoDB" id="9773456at2"/>
<keyword evidence="4" id="KW-0249">Electron transport</keyword>
<accession>A0A1I6QG46</accession>
<feature type="domain" description="Cytochrome c" evidence="8">
    <location>
        <begin position="21"/>
        <end position="102"/>
    </location>
</feature>
<evidence type="ECO:0000256" key="7">
    <source>
        <dbReference type="SAM" id="SignalP"/>
    </source>
</evidence>
<dbReference type="PANTHER" id="PTHR33751">
    <property type="entry name" value="CBB3-TYPE CYTOCHROME C OXIDASE SUBUNIT FIXP"/>
    <property type="match status" value="1"/>
</dbReference>
<sequence length="102" mass="10766">MSPFRPEFALLALLAPCAAWADDAPAVPASVSSCVSCHSADGNPLVAGVPILAGQREDYLQSALKSYRSGYRKGGMADVMGVYAKELSDSDIEEIAKWFAAN</sequence>
<dbReference type="PANTHER" id="PTHR33751:SF9">
    <property type="entry name" value="CYTOCHROME C4"/>
    <property type="match status" value="1"/>
</dbReference>
<keyword evidence="3 6" id="KW-0479">Metal-binding</keyword>
<name>A0A1I6QG46_9RHOB</name>
<dbReference type="PROSITE" id="PS51257">
    <property type="entry name" value="PROKAR_LIPOPROTEIN"/>
    <property type="match status" value="1"/>
</dbReference>
<dbReference type="InterPro" id="IPR036909">
    <property type="entry name" value="Cyt_c-like_dom_sf"/>
</dbReference>
<keyword evidence="10" id="KW-1185">Reference proteome</keyword>
<dbReference type="EMBL" id="FOZW01000002">
    <property type="protein sequence ID" value="SFS51437.1"/>
    <property type="molecule type" value="Genomic_DNA"/>
</dbReference>
<gene>
    <name evidence="9" type="ORF">SAMN04488050_10252</name>
</gene>
<dbReference type="InterPro" id="IPR050597">
    <property type="entry name" value="Cytochrome_c_Oxidase_Subunit"/>
</dbReference>
<dbReference type="Pfam" id="PF00034">
    <property type="entry name" value="Cytochrom_C"/>
    <property type="match status" value="1"/>
</dbReference>
<evidence type="ECO:0000259" key="8">
    <source>
        <dbReference type="PROSITE" id="PS51007"/>
    </source>
</evidence>
<keyword evidence="2 6" id="KW-0349">Heme</keyword>
<dbReference type="RefSeq" id="WP_092419072.1">
    <property type="nucleotide sequence ID" value="NZ_FNCL01000001.1"/>
</dbReference>
<dbReference type="Proteomes" id="UP000199392">
    <property type="component" value="Unassembled WGS sequence"/>
</dbReference>
<proteinExistence type="predicted"/>
<evidence type="ECO:0000256" key="4">
    <source>
        <dbReference type="ARBA" id="ARBA00022982"/>
    </source>
</evidence>
<keyword evidence="7" id="KW-0732">Signal</keyword>
<dbReference type="AlphaFoldDB" id="A0A1I6QG46"/>
<keyword evidence="1" id="KW-0813">Transport</keyword>
<evidence type="ECO:0000256" key="1">
    <source>
        <dbReference type="ARBA" id="ARBA00022448"/>
    </source>
</evidence>
<dbReference type="Gene3D" id="1.10.760.10">
    <property type="entry name" value="Cytochrome c-like domain"/>
    <property type="match status" value="1"/>
</dbReference>
<evidence type="ECO:0000313" key="9">
    <source>
        <dbReference type="EMBL" id="SFS51437.1"/>
    </source>
</evidence>
<evidence type="ECO:0000313" key="10">
    <source>
        <dbReference type="Proteomes" id="UP000199392"/>
    </source>
</evidence>
<dbReference type="PROSITE" id="PS51007">
    <property type="entry name" value="CYTC"/>
    <property type="match status" value="1"/>
</dbReference>
<protein>
    <submittedName>
        <fullName evidence="9">Cytochrome c553</fullName>
    </submittedName>
</protein>
<evidence type="ECO:0000256" key="6">
    <source>
        <dbReference type="PROSITE-ProRule" id="PRU00433"/>
    </source>
</evidence>
<feature type="chain" id="PRO_5011482373" evidence="7">
    <location>
        <begin position="22"/>
        <end position="102"/>
    </location>
</feature>
<evidence type="ECO:0000256" key="2">
    <source>
        <dbReference type="ARBA" id="ARBA00022617"/>
    </source>
</evidence>
<dbReference type="GO" id="GO:0046872">
    <property type="term" value="F:metal ion binding"/>
    <property type="evidence" value="ECO:0007669"/>
    <property type="project" value="UniProtKB-KW"/>
</dbReference>
<dbReference type="SUPFAM" id="SSF46626">
    <property type="entry name" value="Cytochrome c"/>
    <property type="match status" value="1"/>
</dbReference>
<dbReference type="STRING" id="311180.SAMN04488050_10252"/>
<evidence type="ECO:0000256" key="5">
    <source>
        <dbReference type="ARBA" id="ARBA00023004"/>
    </source>
</evidence>
<keyword evidence="5 6" id="KW-0408">Iron</keyword>
<dbReference type="GO" id="GO:0009055">
    <property type="term" value="F:electron transfer activity"/>
    <property type="evidence" value="ECO:0007669"/>
    <property type="project" value="InterPro"/>
</dbReference>
<feature type="signal peptide" evidence="7">
    <location>
        <begin position="1"/>
        <end position="21"/>
    </location>
</feature>